<dbReference type="EMBL" id="JBBJCI010000080">
    <property type="protein sequence ID" value="KAK7249314.1"/>
    <property type="molecule type" value="Genomic_DNA"/>
</dbReference>
<reference evidence="2 3" key="1">
    <citation type="submission" date="2024-03" db="EMBL/GenBank/DDBJ databases">
        <title>Aureococcus anophagefferens CCMP1851 and Kratosvirus quantuckense: Draft genome of a second virus-susceptible host strain in the model system.</title>
        <authorList>
            <person name="Chase E."/>
            <person name="Truchon A.R."/>
            <person name="Schepens W."/>
            <person name="Wilhelm S.W."/>
        </authorList>
    </citation>
    <scope>NUCLEOTIDE SEQUENCE [LARGE SCALE GENOMIC DNA]</scope>
    <source>
        <strain evidence="2 3">CCMP1851</strain>
    </source>
</reference>
<dbReference type="Proteomes" id="UP001363151">
    <property type="component" value="Unassembled WGS sequence"/>
</dbReference>
<gene>
    <name evidence="2" type="ORF">SO694_00047233</name>
</gene>
<feature type="region of interest" description="Disordered" evidence="1">
    <location>
        <begin position="86"/>
        <end position="139"/>
    </location>
</feature>
<feature type="compositionally biased region" description="Low complexity" evidence="1">
    <location>
        <begin position="128"/>
        <end position="138"/>
    </location>
</feature>
<accession>A0ABR1G8N5</accession>
<dbReference type="InterPro" id="IPR023393">
    <property type="entry name" value="START-like_dom_sf"/>
</dbReference>
<sequence>MAEDAIDATAIKLALGTQEPTDTSKDDLCDVRSLAADARWLDAFDALDTLESPAPETAEDVDLVEEVRARGASFRRARARAFARWTRSTAPDGRGPRRSARAARDKRARAPRTPTRARAPDARRRRAGAAPAGAAAPAEEAWSEGHRAFGVETSYRYDADGLLWLRTTGEMKDIDLFHTVAVIREIGLFGEWIPFLRHSDVVHELDFSRLLAHFSIGVRGVLSRDCVMRVAACNDALSSGALYFEGESLADDVAAWRGAAVPPRYTGWGYDRMHVHSLVAKVAFTSATSQHAMVVVSVDLRTRLPRSILDFFLKKLVGIFLWLWRRQSRYISAHDEGKHRDAIAADAAFYENWLRPKYDEFCAARGWTDTSPALGADEAEDEVGDDAALPPGLDGADDGGAADSPAPAGGDDAEAVG</sequence>
<evidence type="ECO:0000256" key="1">
    <source>
        <dbReference type="SAM" id="MobiDB-lite"/>
    </source>
</evidence>
<dbReference type="Gene3D" id="3.30.530.20">
    <property type="match status" value="1"/>
</dbReference>
<proteinExistence type="predicted"/>
<comment type="caution">
    <text evidence="2">The sequence shown here is derived from an EMBL/GenBank/DDBJ whole genome shotgun (WGS) entry which is preliminary data.</text>
</comment>
<name>A0ABR1G8N5_AURAN</name>
<evidence type="ECO:0000313" key="2">
    <source>
        <dbReference type="EMBL" id="KAK7249314.1"/>
    </source>
</evidence>
<feature type="compositionally biased region" description="Basic residues" evidence="1">
    <location>
        <begin position="96"/>
        <end position="110"/>
    </location>
</feature>
<evidence type="ECO:0008006" key="4">
    <source>
        <dbReference type="Google" id="ProtNLM"/>
    </source>
</evidence>
<feature type="compositionally biased region" description="Low complexity" evidence="1">
    <location>
        <begin position="386"/>
        <end position="410"/>
    </location>
</feature>
<evidence type="ECO:0000313" key="3">
    <source>
        <dbReference type="Proteomes" id="UP001363151"/>
    </source>
</evidence>
<organism evidence="2 3">
    <name type="scientific">Aureococcus anophagefferens</name>
    <name type="common">Harmful bloom alga</name>
    <dbReference type="NCBI Taxonomy" id="44056"/>
    <lineage>
        <taxon>Eukaryota</taxon>
        <taxon>Sar</taxon>
        <taxon>Stramenopiles</taxon>
        <taxon>Ochrophyta</taxon>
        <taxon>Pelagophyceae</taxon>
        <taxon>Pelagomonadales</taxon>
        <taxon>Pelagomonadaceae</taxon>
        <taxon>Aureococcus</taxon>
    </lineage>
</organism>
<protein>
    <recommendedName>
        <fullName evidence="4">START domain-containing protein</fullName>
    </recommendedName>
</protein>
<feature type="region of interest" description="Disordered" evidence="1">
    <location>
        <begin position="373"/>
        <end position="417"/>
    </location>
</feature>
<keyword evidence="3" id="KW-1185">Reference proteome</keyword>
<dbReference type="SUPFAM" id="SSF55961">
    <property type="entry name" value="Bet v1-like"/>
    <property type="match status" value="1"/>
</dbReference>